<dbReference type="OrthoDB" id="2526979at2759"/>
<feature type="region of interest" description="Disordered" evidence="1">
    <location>
        <begin position="222"/>
        <end position="305"/>
    </location>
</feature>
<keyword evidence="3" id="KW-1185">Reference proteome</keyword>
<sequence length="364" mass="38691">MSSTKVLTSTDTLSSNNRIGRPTRPVLRLSAQAMTSPNYSSGISSASGSRERLPSKEATFTSRNAGRGHADASFPTTPSGPSSQVGGRQLPMTQPSVDFPHSPNSPCSRHQRARTTTAPPSAAPPNTLAFPRTHSRASSSISQIDSLRSPRARVLSLSSFASTNSCDAQKAEALTPVSVEGEETIGSFAPTSCPRQHIHSLLGSMPHHKFFSVARRRLGLGLGPSGSRSSPKPHIFDHNDDNASSLDDEDSPPPSPLPSICRTPSSESHSEASDYFPTAPSSVGPATPASHSAAPSIRRPSHGSLTPASLAEIESKSKFRVRTSCSTCHRPGSNYPCCPRCGEMWCSRECRLQSTAGKRHVCRK</sequence>
<comment type="caution">
    <text evidence="2">The sequence shown here is derived from an EMBL/GenBank/DDBJ whole genome shotgun (WGS) entry which is preliminary data.</text>
</comment>
<feature type="compositionally biased region" description="Polar residues" evidence="1">
    <location>
        <begin position="74"/>
        <end position="108"/>
    </location>
</feature>
<feature type="compositionally biased region" description="Polar residues" evidence="1">
    <location>
        <begin position="1"/>
        <end position="18"/>
    </location>
</feature>
<feature type="compositionally biased region" description="Low complexity" evidence="1">
    <location>
        <begin position="114"/>
        <end position="127"/>
    </location>
</feature>
<dbReference type="Proteomes" id="UP000813824">
    <property type="component" value="Unassembled WGS sequence"/>
</dbReference>
<reference evidence="2" key="1">
    <citation type="journal article" date="2021" name="New Phytol.">
        <title>Evolutionary innovations through gain and loss of genes in the ectomycorrhizal Boletales.</title>
        <authorList>
            <person name="Wu G."/>
            <person name="Miyauchi S."/>
            <person name="Morin E."/>
            <person name="Kuo A."/>
            <person name="Drula E."/>
            <person name="Varga T."/>
            <person name="Kohler A."/>
            <person name="Feng B."/>
            <person name="Cao Y."/>
            <person name="Lipzen A."/>
            <person name="Daum C."/>
            <person name="Hundley H."/>
            <person name="Pangilinan J."/>
            <person name="Johnson J."/>
            <person name="Barry K."/>
            <person name="LaButti K."/>
            <person name="Ng V."/>
            <person name="Ahrendt S."/>
            <person name="Min B."/>
            <person name="Choi I.G."/>
            <person name="Park H."/>
            <person name="Plett J.M."/>
            <person name="Magnuson J."/>
            <person name="Spatafora J.W."/>
            <person name="Nagy L.G."/>
            <person name="Henrissat B."/>
            <person name="Grigoriev I.V."/>
            <person name="Yang Z.L."/>
            <person name="Xu J."/>
            <person name="Martin F.M."/>
        </authorList>
    </citation>
    <scope>NUCLEOTIDE SEQUENCE</scope>
    <source>
        <strain evidence="2">KKN 215</strain>
    </source>
</reference>
<name>A0A8K0XSZ8_9AGAR</name>
<gene>
    <name evidence="2" type="ORF">BXZ70DRAFT_921677</name>
</gene>
<organism evidence="2 3">
    <name type="scientific">Cristinia sonorae</name>
    <dbReference type="NCBI Taxonomy" id="1940300"/>
    <lineage>
        <taxon>Eukaryota</taxon>
        <taxon>Fungi</taxon>
        <taxon>Dikarya</taxon>
        <taxon>Basidiomycota</taxon>
        <taxon>Agaricomycotina</taxon>
        <taxon>Agaricomycetes</taxon>
        <taxon>Agaricomycetidae</taxon>
        <taxon>Agaricales</taxon>
        <taxon>Pleurotineae</taxon>
        <taxon>Stephanosporaceae</taxon>
        <taxon>Cristinia</taxon>
    </lineage>
</organism>
<evidence type="ECO:0000313" key="2">
    <source>
        <dbReference type="EMBL" id="KAH8104612.1"/>
    </source>
</evidence>
<feature type="region of interest" description="Disordered" evidence="1">
    <location>
        <begin position="1"/>
        <end position="144"/>
    </location>
</feature>
<dbReference type="EMBL" id="JAEVFJ010000005">
    <property type="protein sequence ID" value="KAH8104612.1"/>
    <property type="molecule type" value="Genomic_DNA"/>
</dbReference>
<feature type="compositionally biased region" description="Low complexity" evidence="1">
    <location>
        <begin position="285"/>
        <end position="296"/>
    </location>
</feature>
<dbReference type="AlphaFoldDB" id="A0A8K0XSZ8"/>
<proteinExistence type="predicted"/>
<protein>
    <submittedName>
        <fullName evidence="2">Uncharacterized protein</fullName>
    </submittedName>
</protein>
<evidence type="ECO:0000313" key="3">
    <source>
        <dbReference type="Proteomes" id="UP000813824"/>
    </source>
</evidence>
<accession>A0A8K0XSZ8</accession>
<evidence type="ECO:0000256" key="1">
    <source>
        <dbReference type="SAM" id="MobiDB-lite"/>
    </source>
</evidence>